<accession>A0A1K0FRU1</accession>
<reference evidence="2 3" key="1">
    <citation type="submission" date="2016-09" db="EMBL/GenBank/DDBJ databases">
        <title>Couchioplanes caeruleus draft genome sequence.</title>
        <authorList>
            <person name="Sheehan J."/>
            <person name="Caffrey P."/>
        </authorList>
    </citation>
    <scope>NUCLEOTIDE SEQUENCE [LARGE SCALE GENOMIC DNA]</scope>
    <source>
        <strain evidence="2 3">DSM 43634</strain>
    </source>
</reference>
<protein>
    <submittedName>
        <fullName evidence="2">Uncharacterized protein</fullName>
    </submittedName>
</protein>
<evidence type="ECO:0000256" key="1">
    <source>
        <dbReference type="SAM" id="Phobius"/>
    </source>
</evidence>
<feature type="transmembrane region" description="Helical" evidence="1">
    <location>
        <begin position="102"/>
        <end position="120"/>
    </location>
</feature>
<keyword evidence="1" id="KW-1133">Transmembrane helix</keyword>
<dbReference type="Proteomes" id="UP000182486">
    <property type="component" value="Unassembled WGS sequence"/>
</dbReference>
<keyword evidence="1" id="KW-0812">Transmembrane</keyword>
<feature type="transmembrane region" description="Helical" evidence="1">
    <location>
        <begin position="57"/>
        <end position="82"/>
    </location>
</feature>
<organism evidence="2 3">
    <name type="scientific">Couchioplanes caeruleus subsp. caeruleus</name>
    <dbReference type="NCBI Taxonomy" id="56427"/>
    <lineage>
        <taxon>Bacteria</taxon>
        <taxon>Bacillati</taxon>
        <taxon>Actinomycetota</taxon>
        <taxon>Actinomycetes</taxon>
        <taxon>Micromonosporales</taxon>
        <taxon>Micromonosporaceae</taxon>
        <taxon>Couchioplanes</taxon>
    </lineage>
</organism>
<proteinExistence type="predicted"/>
<keyword evidence="3" id="KW-1185">Reference proteome</keyword>
<name>A0A1K0FRU1_9ACTN</name>
<dbReference type="EMBL" id="MEIA01000015">
    <property type="protein sequence ID" value="OJF15557.1"/>
    <property type="molecule type" value="Genomic_DNA"/>
</dbReference>
<comment type="caution">
    <text evidence="2">The sequence shown here is derived from an EMBL/GenBank/DDBJ whole genome shotgun (WGS) entry which is preliminary data.</text>
</comment>
<feature type="transmembrane region" description="Helical" evidence="1">
    <location>
        <begin position="7"/>
        <end position="24"/>
    </location>
</feature>
<keyword evidence="1" id="KW-0472">Membrane</keyword>
<feature type="transmembrane region" description="Helical" evidence="1">
    <location>
        <begin position="30"/>
        <end position="50"/>
    </location>
</feature>
<sequence length="125" mass="13436">MGHEARTMAGLAVLYAVVISAWLTRPYRDLGLDLFFFIVLVLSVIALPLAFRGVRGFRIACLTVATFLLPFGLVLAIGGMFAYWPAAVPLALAATSVPGRHFLPSLMVAGSLLVAAPWAYSTWVI</sequence>
<evidence type="ECO:0000313" key="2">
    <source>
        <dbReference type="EMBL" id="OJF15557.1"/>
    </source>
</evidence>
<evidence type="ECO:0000313" key="3">
    <source>
        <dbReference type="Proteomes" id="UP000182486"/>
    </source>
</evidence>
<dbReference type="AlphaFoldDB" id="A0A1K0FRU1"/>
<gene>
    <name evidence="2" type="ORF">BG844_03505</name>
</gene>